<reference evidence="1" key="1">
    <citation type="submission" date="2022-11" db="EMBL/GenBank/DDBJ databases">
        <title>Centuries of genome instability and evolution in soft-shell clam transmissible cancer (bioRxiv).</title>
        <authorList>
            <person name="Hart S.F.M."/>
            <person name="Yonemitsu M.A."/>
            <person name="Giersch R.M."/>
            <person name="Beal B.F."/>
            <person name="Arriagada G."/>
            <person name="Davis B.W."/>
            <person name="Ostrander E.A."/>
            <person name="Goff S.P."/>
            <person name="Metzger M.J."/>
        </authorList>
    </citation>
    <scope>NUCLEOTIDE SEQUENCE</scope>
    <source>
        <strain evidence="1">MELC-2E11</strain>
        <tissue evidence="1">Siphon/mantle</tissue>
    </source>
</reference>
<evidence type="ECO:0000313" key="1">
    <source>
        <dbReference type="EMBL" id="WAQ94567.1"/>
    </source>
</evidence>
<dbReference type="Proteomes" id="UP001164746">
    <property type="component" value="Chromosome 1"/>
</dbReference>
<accession>A0ABY7DA90</accession>
<sequence>MIDLYTIWTIPVRKAECVSGCDATHSCDMKEPVIRLPDPEESKHSNEMVAQSGGAGSGSTFCKSGWFSVSAIISLTSSSDSISGGAGSGSTFCKLGRFSVSAIISLTSSSDKPKSVETKGKFMRQI</sequence>
<protein>
    <submittedName>
        <fullName evidence="1">Uncharacterized protein</fullName>
    </submittedName>
</protein>
<name>A0ABY7DA90_MYAAR</name>
<gene>
    <name evidence="1" type="ORF">MAR_007038</name>
</gene>
<evidence type="ECO:0000313" key="2">
    <source>
        <dbReference type="Proteomes" id="UP001164746"/>
    </source>
</evidence>
<organism evidence="1 2">
    <name type="scientific">Mya arenaria</name>
    <name type="common">Soft-shell clam</name>
    <dbReference type="NCBI Taxonomy" id="6604"/>
    <lineage>
        <taxon>Eukaryota</taxon>
        <taxon>Metazoa</taxon>
        <taxon>Spiralia</taxon>
        <taxon>Lophotrochozoa</taxon>
        <taxon>Mollusca</taxon>
        <taxon>Bivalvia</taxon>
        <taxon>Autobranchia</taxon>
        <taxon>Heteroconchia</taxon>
        <taxon>Euheterodonta</taxon>
        <taxon>Imparidentia</taxon>
        <taxon>Neoheterodontei</taxon>
        <taxon>Myida</taxon>
        <taxon>Myoidea</taxon>
        <taxon>Myidae</taxon>
        <taxon>Mya</taxon>
    </lineage>
</organism>
<keyword evidence="2" id="KW-1185">Reference proteome</keyword>
<dbReference type="EMBL" id="CP111012">
    <property type="protein sequence ID" value="WAQ94567.1"/>
    <property type="molecule type" value="Genomic_DNA"/>
</dbReference>
<proteinExistence type="predicted"/>